<comment type="similarity">
    <text evidence="7">Belongs to the binding-protein-dependent transport system permease family.</text>
</comment>
<keyword evidence="10" id="KW-1185">Reference proteome</keyword>
<dbReference type="Gene3D" id="1.10.3720.10">
    <property type="entry name" value="MetI-like"/>
    <property type="match status" value="1"/>
</dbReference>
<feature type="transmembrane region" description="Helical" evidence="7">
    <location>
        <begin position="73"/>
        <end position="91"/>
    </location>
</feature>
<dbReference type="InterPro" id="IPR000515">
    <property type="entry name" value="MetI-like"/>
</dbReference>
<keyword evidence="3" id="KW-1003">Cell membrane</keyword>
<evidence type="ECO:0000313" key="9">
    <source>
        <dbReference type="EMBL" id="KLU67285.1"/>
    </source>
</evidence>
<dbReference type="SUPFAM" id="SSF161098">
    <property type="entry name" value="MetI-like"/>
    <property type="match status" value="1"/>
</dbReference>
<keyword evidence="4 7" id="KW-0812">Transmembrane</keyword>
<evidence type="ECO:0000259" key="8">
    <source>
        <dbReference type="PROSITE" id="PS50928"/>
    </source>
</evidence>
<evidence type="ECO:0000256" key="2">
    <source>
        <dbReference type="ARBA" id="ARBA00022448"/>
    </source>
</evidence>
<feature type="transmembrane region" description="Helical" evidence="7">
    <location>
        <begin position="226"/>
        <end position="247"/>
    </location>
</feature>
<dbReference type="InterPro" id="IPR035906">
    <property type="entry name" value="MetI-like_sf"/>
</dbReference>
<dbReference type="RefSeq" id="WP_047808447.1">
    <property type="nucleotide sequence ID" value="NZ_LDZY01000002.1"/>
</dbReference>
<feature type="transmembrane region" description="Helical" evidence="7">
    <location>
        <begin position="130"/>
        <end position="149"/>
    </location>
</feature>
<dbReference type="GO" id="GO:0055085">
    <property type="term" value="P:transmembrane transport"/>
    <property type="evidence" value="ECO:0007669"/>
    <property type="project" value="InterPro"/>
</dbReference>
<evidence type="ECO:0000256" key="1">
    <source>
        <dbReference type="ARBA" id="ARBA00004651"/>
    </source>
</evidence>
<dbReference type="EMBL" id="LDZY01000002">
    <property type="protein sequence ID" value="KLU67285.1"/>
    <property type="molecule type" value="Genomic_DNA"/>
</dbReference>
<sequence length="260" mass="28931">MPFKSGRFQKKWRDSIPTIVFLVICLALWQIIVSYFKLPLWLIPSPIDVLKAFWNTRELLWAHTLTTLLETTAGFVLAIALGLAAGVAMVLSPLIKRLFYPLLIVSQTVPLIAVAPLLILWLGYGLLPKIVTVVLVCFFPIAVSLIEGLEVSDDDLLNLLKSMGATRWQILYMIRWPNALPSFFAGLKIAATYSVMGAVIGEWLGASSGLGVYLTRSSHSFRTDQVFAAIVAITILSLFYFVLIAGIRRLALPWLHTKED</sequence>
<evidence type="ECO:0000256" key="4">
    <source>
        <dbReference type="ARBA" id="ARBA00022692"/>
    </source>
</evidence>
<keyword evidence="5 7" id="KW-1133">Transmembrane helix</keyword>
<feature type="transmembrane region" description="Helical" evidence="7">
    <location>
        <begin position="16"/>
        <end position="36"/>
    </location>
</feature>
<feature type="domain" description="ABC transmembrane type-1" evidence="8">
    <location>
        <begin position="64"/>
        <end position="244"/>
    </location>
</feature>
<dbReference type="AlphaFoldDB" id="A0A0J1FV20"/>
<evidence type="ECO:0000256" key="7">
    <source>
        <dbReference type="RuleBase" id="RU363032"/>
    </source>
</evidence>
<comment type="subcellular location">
    <subcellularLocation>
        <location evidence="1 7">Cell membrane</location>
        <topology evidence="1 7">Multi-pass membrane protein</topology>
    </subcellularLocation>
</comment>
<feature type="transmembrane region" description="Helical" evidence="7">
    <location>
        <begin position="98"/>
        <end position="124"/>
    </location>
</feature>
<dbReference type="PANTHER" id="PTHR30151">
    <property type="entry name" value="ALKANE SULFONATE ABC TRANSPORTER-RELATED, MEMBRANE SUBUNIT"/>
    <property type="match status" value="1"/>
</dbReference>
<comment type="caution">
    <text evidence="9">The sequence shown here is derived from an EMBL/GenBank/DDBJ whole genome shotgun (WGS) entry which is preliminary data.</text>
</comment>
<keyword evidence="6 7" id="KW-0472">Membrane</keyword>
<protein>
    <submittedName>
        <fullName evidence="9">Carnitine transport permease protein OpuCB</fullName>
    </submittedName>
</protein>
<gene>
    <name evidence="9" type="primary">opuCB</name>
    <name evidence="9" type="ORF">DEAC_c04970</name>
</gene>
<dbReference type="PATRIC" id="fig|476652.3.peg.502"/>
<accession>A0A0J1FV20</accession>
<feature type="transmembrane region" description="Helical" evidence="7">
    <location>
        <begin position="193"/>
        <end position="214"/>
    </location>
</feature>
<evidence type="ECO:0000313" key="10">
    <source>
        <dbReference type="Proteomes" id="UP000036356"/>
    </source>
</evidence>
<evidence type="ECO:0000256" key="3">
    <source>
        <dbReference type="ARBA" id="ARBA00022475"/>
    </source>
</evidence>
<dbReference type="PROSITE" id="PS50928">
    <property type="entry name" value="ABC_TM1"/>
    <property type="match status" value="1"/>
</dbReference>
<evidence type="ECO:0000256" key="5">
    <source>
        <dbReference type="ARBA" id="ARBA00022989"/>
    </source>
</evidence>
<dbReference type="Pfam" id="PF00528">
    <property type="entry name" value="BPD_transp_1"/>
    <property type="match status" value="1"/>
</dbReference>
<proteinExistence type="inferred from homology"/>
<dbReference type="PANTHER" id="PTHR30151:SF20">
    <property type="entry name" value="ABC TRANSPORTER PERMEASE PROTEIN HI_0355-RELATED"/>
    <property type="match status" value="1"/>
</dbReference>
<dbReference type="CDD" id="cd06261">
    <property type="entry name" value="TM_PBP2"/>
    <property type="match status" value="1"/>
</dbReference>
<dbReference type="STRING" id="476652.DEAC_c04970"/>
<dbReference type="Proteomes" id="UP000036356">
    <property type="component" value="Unassembled WGS sequence"/>
</dbReference>
<name>A0A0J1FV20_9FIRM</name>
<keyword evidence="2 7" id="KW-0813">Transport</keyword>
<organism evidence="9 10">
    <name type="scientific">Desulfosporosinus acididurans</name>
    <dbReference type="NCBI Taxonomy" id="476652"/>
    <lineage>
        <taxon>Bacteria</taxon>
        <taxon>Bacillati</taxon>
        <taxon>Bacillota</taxon>
        <taxon>Clostridia</taxon>
        <taxon>Eubacteriales</taxon>
        <taxon>Desulfitobacteriaceae</taxon>
        <taxon>Desulfosporosinus</taxon>
    </lineage>
</organism>
<dbReference type="GO" id="GO:0005886">
    <property type="term" value="C:plasma membrane"/>
    <property type="evidence" value="ECO:0007669"/>
    <property type="project" value="UniProtKB-SubCell"/>
</dbReference>
<reference evidence="9 10" key="1">
    <citation type="submission" date="2015-06" db="EMBL/GenBank/DDBJ databases">
        <title>Draft genome of the moderately acidophilic sulfate reducer Candidatus Desulfosporosinus acididurans strain M1.</title>
        <authorList>
            <person name="Poehlein A."/>
            <person name="Petzsch P."/>
            <person name="Johnson B.D."/>
            <person name="Schloemann M."/>
            <person name="Daniel R."/>
            <person name="Muehling M."/>
        </authorList>
    </citation>
    <scope>NUCLEOTIDE SEQUENCE [LARGE SCALE GENOMIC DNA]</scope>
    <source>
        <strain evidence="9 10">M1</strain>
    </source>
</reference>
<evidence type="ECO:0000256" key="6">
    <source>
        <dbReference type="ARBA" id="ARBA00023136"/>
    </source>
</evidence>